<name>A0A151IJH1_9HYME</name>
<organism evidence="1 2">
    <name type="scientific">Cyphomyrmex costatus</name>
    <dbReference type="NCBI Taxonomy" id="456900"/>
    <lineage>
        <taxon>Eukaryota</taxon>
        <taxon>Metazoa</taxon>
        <taxon>Ecdysozoa</taxon>
        <taxon>Arthropoda</taxon>
        <taxon>Hexapoda</taxon>
        <taxon>Insecta</taxon>
        <taxon>Pterygota</taxon>
        <taxon>Neoptera</taxon>
        <taxon>Endopterygota</taxon>
        <taxon>Hymenoptera</taxon>
        <taxon>Apocrita</taxon>
        <taxon>Aculeata</taxon>
        <taxon>Formicoidea</taxon>
        <taxon>Formicidae</taxon>
        <taxon>Myrmicinae</taxon>
        <taxon>Cyphomyrmex</taxon>
    </lineage>
</organism>
<evidence type="ECO:0000313" key="1">
    <source>
        <dbReference type="EMBL" id="KYN03334.1"/>
    </source>
</evidence>
<gene>
    <name evidence="1" type="ORF">ALC62_05834</name>
</gene>
<dbReference type="Proteomes" id="UP000078542">
    <property type="component" value="Unassembled WGS sequence"/>
</dbReference>
<dbReference type="AlphaFoldDB" id="A0A151IJH1"/>
<keyword evidence="2" id="KW-1185">Reference proteome</keyword>
<proteinExistence type="predicted"/>
<reference evidence="1 2" key="1">
    <citation type="submission" date="2016-03" db="EMBL/GenBank/DDBJ databases">
        <title>Cyphomyrmex costatus WGS genome.</title>
        <authorList>
            <person name="Nygaard S."/>
            <person name="Hu H."/>
            <person name="Boomsma J."/>
            <person name="Zhang G."/>
        </authorList>
    </citation>
    <scope>NUCLEOTIDE SEQUENCE [LARGE SCALE GENOMIC DNA]</scope>
    <source>
        <strain evidence="1">MS0001</strain>
        <tissue evidence="1">Whole body</tissue>
    </source>
</reference>
<sequence length="205" mass="22464">MCRNSRPTGDIPVSDVTSLTGTTPKMRRICTRRPNATRELICSHVISVDLGGLSVERITEIVKGSEVDRMAVRVIAAETIAAISDFANSLSSHPRHFGTAGTPGNVHPGNFGVVLLVPFLSPYSSSYRRSGALSHFPMKGTLREKHIENPSHIGEISRSDCRDPRSAINPLVPAGDRSLTHSPQQSIRKFTLEIAFRRRVPKVVF</sequence>
<protein>
    <submittedName>
        <fullName evidence="1">Uncharacterized protein</fullName>
    </submittedName>
</protein>
<dbReference type="EMBL" id="KQ977355">
    <property type="protein sequence ID" value="KYN03334.1"/>
    <property type="molecule type" value="Genomic_DNA"/>
</dbReference>
<accession>A0A151IJH1</accession>
<evidence type="ECO:0000313" key="2">
    <source>
        <dbReference type="Proteomes" id="UP000078542"/>
    </source>
</evidence>